<evidence type="ECO:0000313" key="3">
    <source>
        <dbReference type="Proteomes" id="UP001499884"/>
    </source>
</evidence>
<keyword evidence="1" id="KW-1133">Transmembrane helix</keyword>
<name>A0ABP7F681_9ACTN</name>
<evidence type="ECO:0000313" key="2">
    <source>
        <dbReference type="EMBL" id="GAA3732360.1"/>
    </source>
</evidence>
<keyword evidence="1" id="KW-0812">Transmembrane</keyword>
<evidence type="ECO:0000256" key="1">
    <source>
        <dbReference type="SAM" id="Phobius"/>
    </source>
</evidence>
<gene>
    <name evidence="2" type="ORF">GCM10023082_32370</name>
</gene>
<proteinExistence type="predicted"/>
<comment type="caution">
    <text evidence="2">The sequence shown here is derived from an EMBL/GenBank/DDBJ whole genome shotgun (WGS) entry which is preliminary data.</text>
</comment>
<dbReference type="Proteomes" id="UP001499884">
    <property type="component" value="Unassembled WGS sequence"/>
</dbReference>
<reference evidence="3" key="1">
    <citation type="journal article" date="2019" name="Int. J. Syst. Evol. Microbiol.">
        <title>The Global Catalogue of Microorganisms (GCM) 10K type strain sequencing project: providing services to taxonomists for standard genome sequencing and annotation.</title>
        <authorList>
            <consortium name="The Broad Institute Genomics Platform"/>
            <consortium name="The Broad Institute Genome Sequencing Center for Infectious Disease"/>
            <person name="Wu L."/>
            <person name="Ma J."/>
        </authorList>
    </citation>
    <scope>NUCLEOTIDE SEQUENCE [LARGE SCALE GENOMIC DNA]</scope>
    <source>
        <strain evidence="3">JCM 30846</strain>
    </source>
</reference>
<sequence length="69" mass="7349">MTAAHRPSAVPWKAVAPRCHRSRTSTPGPVRGFVFGQTEVTVWGMDTPWIIAMAVVIAVAVATGFVRGS</sequence>
<organism evidence="2 3">
    <name type="scientific">Streptomyces tremellae</name>
    <dbReference type="NCBI Taxonomy" id="1124239"/>
    <lineage>
        <taxon>Bacteria</taxon>
        <taxon>Bacillati</taxon>
        <taxon>Actinomycetota</taxon>
        <taxon>Actinomycetes</taxon>
        <taxon>Kitasatosporales</taxon>
        <taxon>Streptomycetaceae</taxon>
        <taxon>Streptomyces</taxon>
    </lineage>
</organism>
<keyword evidence="3" id="KW-1185">Reference proteome</keyword>
<feature type="transmembrane region" description="Helical" evidence="1">
    <location>
        <begin position="49"/>
        <end position="66"/>
    </location>
</feature>
<protein>
    <submittedName>
        <fullName evidence="2">Uncharacterized protein</fullName>
    </submittedName>
</protein>
<dbReference type="EMBL" id="BAABEP010000019">
    <property type="protein sequence ID" value="GAA3732360.1"/>
    <property type="molecule type" value="Genomic_DNA"/>
</dbReference>
<keyword evidence="1" id="KW-0472">Membrane</keyword>
<accession>A0ABP7F681</accession>